<dbReference type="GO" id="GO:0051301">
    <property type="term" value="P:cell division"/>
    <property type="evidence" value="ECO:0007669"/>
    <property type="project" value="UniProtKB-UniRule"/>
</dbReference>
<keyword evidence="7 9" id="KW-0131">Cell cycle</keyword>
<feature type="domain" description="Chromosome segregation protein Spc25 C-terminal" evidence="11">
    <location>
        <begin position="160"/>
        <end position="227"/>
    </location>
</feature>
<evidence type="ECO:0000256" key="3">
    <source>
        <dbReference type="ARBA" id="ARBA00022618"/>
    </source>
</evidence>
<dbReference type="Gene3D" id="3.30.457.50">
    <property type="entry name" value="Chromosome segregation protein Spc25"/>
    <property type="match status" value="1"/>
</dbReference>
<keyword evidence="2 9" id="KW-0158">Chromosome</keyword>
<comment type="subunit">
    <text evidence="9">Component of the NDC80 complex.</text>
</comment>
<accession>A0AAX4J8N5</accession>
<sequence length="232" mass="27799">MVEELKNVDKIKNIINDIEHEFELNQNEIEKAVSQMKNDIKLQNFDFENKKTKSNKKYLSLKDKYNKLLDEKNFIINLINNDQEDLKIIENENMDLRGQIEKQEINNSDIKKALESKKNLVIDLKKKIDTLNKLNKTKEMKLLNKVLEYRKYLGINFQVVDGNKIKVLFDKLCRDESFECYVVLDFNDGYNIVEIYPKIMSIERYSLCLKDKTKFFDLIKEIRKEFVKEYCK</sequence>
<keyword evidence="6 10" id="KW-0175">Coiled coil</keyword>
<evidence type="ECO:0000256" key="10">
    <source>
        <dbReference type="SAM" id="Coils"/>
    </source>
</evidence>
<evidence type="ECO:0000256" key="4">
    <source>
        <dbReference type="ARBA" id="ARBA00022776"/>
    </source>
</evidence>
<dbReference type="KEGG" id="vnx:VNE69_01272"/>
<dbReference type="GO" id="GO:0005634">
    <property type="term" value="C:nucleus"/>
    <property type="evidence" value="ECO:0007669"/>
    <property type="project" value="UniProtKB-SubCell"/>
</dbReference>
<organism evidence="12 13">
    <name type="scientific">Vairimorpha necatrix</name>
    <dbReference type="NCBI Taxonomy" id="6039"/>
    <lineage>
        <taxon>Eukaryota</taxon>
        <taxon>Fungi</taxon>
        <taxon>Fungi incertae sedis</taxon>
        <taxon>Microsporidia</taxon>
        <taxon>Nosematidae</taxon>
        <taxon>Vairimorpha</taxon>
    </lineage>
</organism>
<comment type="subcellular location">
    <subcellularLocation>
        <location evidence="9">Nucleus</location>
    </subcellularLocation>
    <subcellularLocation>
        <location evidence="9">Chromosome</location>
        <location evidence="9">Centromere</location>
        <location evidence="9">Kinetochore</location>
    </subcellularLocation>
</comment>
<evidence type="ECO:0000256" key="2">
    <source>
        <dbReference type="ARBA" id="ARBA00022454"/>
    </source>
</evidence>
<dbReference type="RefSeq" id="XP_065328479.1">
    <property type="nucleotide sequence ID" value="XM_065472407.1"/>
</dbReference>
<evidence type="ECO:0000256" key="1">
    <source>
        <dbReference type="ARBA" id="ARBA00006379"/>
    </source>
</evidence>
<dbReference type="AlphaFoldDB" id="A0AAX4J8N5"/>
<dbReference type="GO" id="GO:0031262">
    <property type="term" value="C:Ndc80 complex"/>
    <property type="evidence" value="ECO:0007669"/>
    <property type="project" value="InterPro"/>
</dbReference>
<keyword evidence="9" id="KW-0539">Nucleus</keyword>
<proteinExistence type="inferred from homology"/>
<keyword evidence="8 9" id="KW-0137">Centromere</keyword>
<keyword evidence="13" id="KW-1185">Reference proteome</keyword>
<dbReference type="Proteomes" id="UP001334084">
    <property type="component" value="Chromosome 1"/>
</dbReference>
<evidence type="ECO:0000313" key="13">
    <source>
        <dbReference type="Proteomes" id="UP001334084"/>
    </source>
</evidence>
<keyword evidence="3 9" id="KW-0132">Cell division</keyword>
<dbReference type="GeneID" id="90540136"/>
<evidence type="ECO:0000256" key="5">
    <source>
        <dbReference type="ARBA" id="ARBA00022838"/>
    </source>
</evidence>
<evidence type="ECO:0000256" key="8">
    <source>
        <dbReference type="ARBA" id="ARBA00023328"/>
    </source>
</evidence>
<keyword evidence="5 9" id="KW-0995">Kinetochore</keyword>
<evidence type="ECO:0000256" key="9">
    <source>
        <dbReference type="RuleBase" id="RU367150"/>
    </source>
</evidence>
<name>A0AAX4J8N5_9MICR</name>
<dbReference type="EMBL" id="CP142726">
    <property type="protein sequence ID" value="WUR02334.1"/>
    <property type="molecule type" value="Genomic_DNA"/>
</dbReference>
<evidence type="ECO:0000256" key="7">
    <source>
        <dbReference type="ARBA" id="ARBA00023306"/>
    </source>
</evidence>
<evidence type="ECO:0000313" key="12">
    <source>
        <dbReference type="EMBL" id="WUR02334.1"/>
    </source>
</evidence>
<evidence type="ECO:0000256" key="6">
    <source>
        <dbReference type="ARBA" id="ARBA00023054"/>
    </source>
</evidence>
<dbReference type="Pfam" id="PF08234">
    <property type="entry name" value="Spindle_Spc25"/>
    <property type="match status" value="1"/>
</dbReference>
<gene>
    <name evidence="12" type="ORF">VNE69_01272</name>
</gene>
<evidence type="ECO:0000259" key="11">
    <source>
        <dbReference type="Pfam" id="PF08234"/>
    </source>
</evidence>
<dbReference type="InterPro" id="IPR013255">
    <property type="entry name" value="Spc25_C"/>
</dbReference>
<comment type="similarity">
    <text evidence="1 9">Belongs to the SPC25 family.</text>
</comment>
<comment type="function">
    <text evidence="9">Acts as a component of the essential kinetochore-associated NDC80 complex, which is required for chromosome segregation and spindle checkpoint activity.</text>
</comment>
<reference evidence="12" key="1">
    <citation type="journal article" date="2024" name="BMC Genomics">
        <title>Functional annotation of a divergent genome using sequence and structure-based similarity.</title>
        <authorList>
            <person name="Svedberg D."/>
            <person name="Winiger R.R."/>
            <person name="Berg A."/>
            <person name="Sharma H."/>
            <person name="Tellgren-Roth C."/>
            <person name="Debrunner-Vossbrinck B.A."/>
            <person name="Vossbrinck C.R."/>
            <person name="Barandun J."/>
        </authorList>
    </citation>
    <scope>NUCLEOTIDE SEQUENCE</scope>
    <source>
        <strain evidence="12">Illinois isolate</strain>
    </source>
</reference>
<protein>
    <recommendedName>
        <fullName evidence="9">Kinetochore protein SPC25</fullName>
    </recommendedName>
</protein>
<dbReference type="GO" id="GO:0007059">
    <property type="term" value="P:chromosome segregation"/>
    <property type="evidence" value="ECO:0007669"/>
    <property type="project" value="InterPro"/>
</dbReference>
<keyword evidence="4 9" id="KW-0498">Mitosis</keyword>
<feature type="coiled-coil region" evidence="10">
    <location>
        <begin position="79"/>
        <end position="134"/>
    </location>
</feature>